<dbReference type="KEGG" id="vg:80400107"/>
<gene>
    <name evidence="2" type="primary">Gerhypos.4_58_3</name>
</gene>
<dbReference type="EMBL" id="BK013402">
    <property type="protein sequence ID" value="DAD49998.1"/>
    <property type="molecule type" value="Genomic_RNA"/>
</dbReference>
<evidence type="ECO:0000313" key="2">
    <source>
        <dbReference type="EMBL" id="DAD49998.1"/>
    </source>
</evidence>
<proteinExistence type="predicted"/>
<keyword evidence="1" id="KW-1133">Transmembrane helix</keyword>
<accession>A0A8S5KX91</accession>
<reference evidence="2" key="1">
    <citation type="submission" date="2020-09" db="EMBL/GenBank/DDBJ databases">
        <title>Leviviricetes taxonomy.</title>
        <authorList>
            <person name="Stockdale S.R."/>
            <person name="Callanan J."/>
            <person name="Adriaenssens E.M."/>
            <person name="Kuhn J.H."/>
            <person name="Rumnieks J."/>
            <person name="Shkoporov A."/>
            <person name="Draper L.A."/>
            <person name="Ross P."/>
            <person name="Hill C."/>
        </authorList>
    </citation>
    <scope>NUCLEOTIDE SEQUENCE</scope>
</reference>
<keyword evidence="1" id="KW-0812">Transmembrane</keyword>
<sequence length="60" mass="6515">MAKTKSVDGPEKFSRPVRFAFVVILVIITWLLVVACLSAAFSGLVDISTELTRGQEQSTS</sequence>
<protein>
    <submittedName>
        <fullName evidence="2">Uncharacterized protein</fullName>
    </submittedName>
</protein>
<dbReference type="Proteomes" id="UP000680068">
    <property type="component" value="Segment"/>
</dbReference>
<evidence type="ECO:0000313" key="3">
    <source>
        <dbReference type="Proteomes" id="UP000680068"/>
    </source>
</evidence>
<feature type="transmembrane region" description="Helical" evidence="1">
    <location>
        <begin position="20"/>
        <end position="41"/>
    </location>
</feature>
<name>A0A8S5KX91_9VIRU</name>
<evidence type="ECO:0000256" key="1">
    <source>
        <dbReference type="SAM" id="Phobius"/>
    </source>
</evidence>
<dbReference type="RefSeq" id="YP_010770626.1">
    <property type="nucleotide sequence ID" value="NC_074343.1"/>
</dbReference>
<organism evidence="2 3">
    <name type="scientific">ssRNA phage Gerhypos.4_58</name>
    <dbReference type="NCBI Taxonomy" id="2786362"/>
    <lineage>
        <taxon>Viruses</taxon>
        <taxon>Riboviria</taxon>
        <taxon>Orthornavirae</taxon>
        <taxon>Lenarviricota</taxon>
        <taxon>Leviviricetes</taxon>
        <taxon>Timlovirales</taxon>
        <taxon>Steitzviridae</taxon>
        <taxon>Hodnevirus</taxon>
        <taxon>Hodnevirus terrenecus</taxon>
        <taxon>Gredihovirus terrenecus</taxon>
    </lineage>
</organism>
<keyword evidence="1" id="KW-0472">Membrane</keyword>
<keyword evidence="3" id="KW-1185">Reference proteome</keyword>
<dbReference type="GeneID" id="80400107"/>